<dbReference type="CDD" id="cd20558">
    <property type="entry name" value="CYCLIN_ScPCL7-like"/>
    <property type="match status" value="1"/>
</dbReference>
<keyword evidence="2" id="KW-1185">Reference proteome</keyword>
<dbReference type="OrthoDB" id="5304883at2759"/>
<dbReference type="Gene3D" id="1.10.472.10">
    <property type="entry name" value="Cyclin-like"/>
    <property type="match status" value="1"/>
</dbReference>
<dbReference type="GO" id="GO:0005634">
    <property type="term" value="C:nucleus"/>
    <property type="evidence" value="ECO:0007669"/>
    <property type="project" value="TreeGrafter"/>
</dbReference>
<dbReference type="STRING" id="1448320.A0A319DDK4"/>
<accession>A0A319DDK4</accession>
<dbReference type="Proteomes" id="UP000247810">
    <property type="component" value="Unassembled WGS sequence"/>
</dbReference>
<name>A0A319DDK4_9EURO</name>
<organism evidence="1 2">
    <name type="scientific">Aspergillus ellipticus CBS 707.79</name>
    <dbReference type="NCBI Taxonomy" id="1448320"/>
    <lineage>
        <taxon>Eukaryota</taxon>
        <taxon>Fungi</taxon>
        <taxon>Dikarya</taxon>
        <taxon>Ascomycota</taxon>
        <taxon>Pezizomycotina</taxon>
        <taxon>Eurotiomycetes</taxon>
        <taxon>Eurotiomycetidae</taxon>
        <taxon>Eurotiales</taxon>
        <taxon>Aspergillaceae</taxon>
        <taxon>Aspergillus</taxon>
        <taxon>Aspergillus subgen. Circumdati</taxon>
    </lineage>
</organism>
<dbReference type="AlphaFoldDB" id="A0A319DDK4"/>
<dbReference type="PANTHER" id="PTHR15615">
    <property type="match status" value="1"/>
</dbReference>
<sequence>MNIQDSSTLVNLTEVFDSNRLAKQDGPEVISKCTVDVFQIPPIVALELLCAGIEMLVTSTAEETSYPRVALPSIRTQGDSISTGNSTSMKVTELHCSPTNYDRVGRDLIQQSVLSKRFLSKLEPPVTLEEYLLRLHQFCPMSTGVYLATSMYIMRMATVERVISVSQRNMHRLVLAGLQVAMKTLEDLSYPHSRIAKVGGVTERELSKLEISFCFLADFEFRVDAKTLFDQVRLLQRRTVLCEDPPQ</sequence>
<dbReference type="VEuPathDB" id="FungiDB:BO71DRAFT_377576"/>
<dbReference type="GO" id="GO:0016538">
    <property type="term" value="F:cyclin-dependent protein serine/threonine kinase regulator activity"/>
    <property type="evidence" value="ECO:0007669"/>
    <property type="project" value="TreeGrafter"/>
</dbReference>
<dbReference type="EMBL" id="KZ825854">
    <property type="protein sequence ID" value="PYH95371.1"/>
    <property type="molecule type" value="Genomic_DNA"/>
</dbReference>
<keyword evidence="1" id="KW-0418">Kinase</keyword>
<evidence type="ECO:0000313" key="1">
    <source>
        <dbReference type="EMBL" id="PYH95371.1"/>
    </source>
</evidence>
<protein>
    <submittedName>
        <fullName evidence="1">Cyclin-dependent protein kinase complex component</fullName>
    </submittedName>
</protein>
<dbReference type="GO" id="GO:0016301">
    <property type="term" value="F:kinase activity"/>
    <property type="evidence" value="ECO:0007669"/>
    <property type="project" value="UniProtKB-KW"/>
</dbReference>
<dbReference type="GO" id="GO:0019901">
    <property type="term" value="F:protein kinase binding"/>
    <property type="evidence" value="ECO:0007669"/>
    <property type="project" value="InterPro"/>
</dbReference>
<proteinExistence type="predicted"/>
<dbReference type="Pfam" id="PF08613">
    <property type="entry name" value="Cyclin"/>
    <property type="match status" value="1"/>
</dbReference>
<keyword evidence="1" id="KW-0808">Transferase</keyword>
<dbReference type="InterPro" id="IPR013922">
    <property type="entry name" value="Cyclin_PHO80-like"/>
</dbReference>
<evidence type="ECO:0000313" key="2">
    <source>
        <dbReference type="Proteomes" id="UP000247810"/>
    </source>
</evidence>
<reference evidence="1 2" key="1">
    <citation type="submission" date="2018-02" db="EMBL/GenBank/DDBJ databases">
        <title>The genomes of Aspergillus section Nigri reveals drivers in fungal speciation.</title>
        <authorList>
            <consortium name="DOE Joint Genome Institute"/>
            <person name="Vesth T.C."/>
            <person name="Nybo J."/>
            <person name="Theobald S."/>
            <person name="Brandl J."/>
            <person name="Frisvad J.C."/>
            <person name="Nielsen K.F."/>
            <person name="Lyhne E.K."/>
            <person name="Kogle M.E."/>
            <person name="Kuo A."/>
            <person name="Riley R."/>
            <person name="Clum A."/>
            <person name="Nolan M."/>
            <person name="Lipzen A."/>
            <person name="Salamov A."/>
            <person name="Henrissat B."/>
            <person name="Wiebenga A."/>
            <person name="De vries R.P."/>
            <person name="Grigoriev I.V."/>
            <person name="Mortensen U.H."/>
            <person name="Andersen M.R."/>
            <person name="Baker S.E."/>
        </authorList>
    </citation>
    <scope>NUCLEOTIDE SEQUENCE [LARGE SCALE GENOMIC DNA]</scope>
    <source>
        <strain evidence="1 2">CBS 707.79</strain>
    </source>
</reference>
<gene>
    <name evidence="1" type="ORF">BO71DRAFT_377576</name>
</gene>
<dbReference type="PANTHER" id="PTHR15615:SF32">
    <property type="entry name" value="PROTEIN KINASE COMPLEX COMPONENT, PUTATIVE (AFU_ORTHOLOGUE AFUA_2G07660)-RELATED"/>
    <property type="match status" value="1"/>
</dbReference>
<dbReference type="GO" id="GO:0000307">
    <property type="term" value="C:cyclin-dependent protein kinase holoenzyme complex"/>
    <property type="evidence" value="ECO:0007669"/>
    <property type="project" value="TreeGrafter"/>
</dbReference>